<evidence type="ECO:0000313" key="3">
    <source>
        <dbReference type="EMBL" id="MBB5887823.1"/>
    </source>
</evidence>
<keyword evidence="2" id="KW-0812">Transmembrane</keyword>
<sequence length="135" mass="15057">MKKFLDKIPVVLSSDISIFIFLFLFVYLFLIGVIGLFVPALAPSSNMQLVLGNYTNVTSALGAAISAGAATAAHTSVKRLHIKNDELQESMRNLHKKNDRLNDSINELQDKHDKVHESLENLHKKIDKISSNQKN</sequence>
<reference evidence="3 4" key="1">
    <citation type="submission" date="2020-08" db="EMBL/GenBank/DDBJ databases">
        <title>Genomic Encyclopedia of Type Strains, Phase IV (KMG-IV): sequencing the most valuable type-strain genomes for metagenomic binning, comparative biology and taxonomic classification.</title>
        <authorList>
            <person name="Goeker M."/>
        </authorList>
    </citation>
    <scope>NUCLEOTIDE SEQUENCE [LARGE SCALE GENOMIC DNA]</scope>
    <source>
        <strain evidence="3 4">DSM 14925</strain>
    </source>
</reference>
<proteinExistence type="predicted"/>
<feature type="transmembrane region" description="Helical" evidence="2">
    <location>
        <begin position="20"/>
        <end position="42"/>
    </location>
</feature>
<keyword evidence="1" id="KW-0175">Coiled coil</keyword>
<feature type="transmembrane region" description="Helical" evidence="2">
    <location>
        <begin position="54"/>
        <end position="73"/>
    </location>
</feature>
<feature type="coiled-coil region" evidence="1">
    <location>
        <begin position="77"/>
        <end position="125"/>
    </location>
</feature>
<organism evidence="3 4">
    <name type="scientific">Lactovum miscens</name>
    <dbReference type="NCBI Taxonomy" id="190387"/>
    <lineage>
        <taxon>Bacteria</taxon>
        <taxon>Bacillati</taxon>
        <taxon>Bacillota</taxon>
        <taxon>Bacilli</taxon>
        <taxon>Lactobacillales</taxon>
        <taxon>Streptococcaceae</taxon>
        <taxon>Lactovum</taxon>
    </lineage>
</organism>
<protein>
    <submittedName>
        <fullName evidence="3">Peptidoglycan hydrolase CwlO-like protein</fullName>
    </submittedName>
</protein>
<gene>
    <name evidence="3" type="ORF">HNQ37_000700</name>
</gene>
<keyword evidence="2" id="KW-1133">Transmembrane helix</keyword>
<dbReference type="Proteomes" id="UP000562464">
    <property type="component" value="Unassembled WGS sequence"/>
</dbReference>
<evidence type="ECO:0000256" key="1">
    <source>
        <dbReference type="SAM" id="Coils"/>
    </source>
</evidence>
<keyword evidence="2" id="KW-0472">Membrane</keyword>
<evidence type="ECO:0000313" key="4">
    <source>
        <dbReference type="Proteomes" id="UP000562464"/>
    </source>
</evidence>
<name>A0A841C4T4_9LACT</name>
<accession>A0A841C4T4</accession>
<comment type="caution">
    <text evidence="3">The sequence shown here is derived from an EMBL/GenBank/DDBJ whole genome shotgun (WGS) entry which is preliminary data.</text>
</comment>
<dbReference type="Gene3D" id="1.20.5.400">
    <property type="match status" value="1"/>
</dbReference>
<dbReference type="GO" id="GO:0016787">
    <property type="term" value="F:hydrolase activity"/>
    <property type="evidence" value="ECO:0007669"/>
    <property type="project" value="UniProtKB-KW"/>
</dbReference>
<evidence type="ECO:0000256" key="2">
    <source>
        <dbReference type="SAM" id="Phobius"/>
    </source>
</evidence>
<dbReference type="EMBL" id="JACHHV010000008">
    <property type="protein sequence ID" value="MBB5887823.1"/>
    <property type="molecule type" value="Genomic_DNA"/>
</dbReference>
<keyword evidence="3" id="KW-0378">Hydrolase</keyword>
<dbReference type="AlphaFoldDB" id="A0A841C4T4"/>
<keyword evidence="4" id="KW-1185">Reference proteome</keyword>
<dbReference type="RefSeq" id="WP_183539332.1">
    <property type="nucleotide sequence ID" value="NZ_DASWOY010000027.1"/>
</dbReference>